<organism evidence="1">
    <name type="scientific">Tetraselmis sp. GSL018</name>
    <dbReference type="NCBI Taxonomy" id="582737"/>
    <lineage>
        <taxon>Eukaryota</taxon>
        <taxon>Viridiplantae</taxon>
        <taxon>Chlorophyta</taxon>
        <taxon>core chlorophytes</taxon>
        <taxon>Chlorodendrophyceae</taxon>
        <taxon>Chlorodendrales</taxon>
        <taxon>Chlorodendraceae</taxon>
        <taxon>Tetraselmis</taxon>
    </lineage>
</organism>
<protein>
    <submittedName>
        <fullName evidence="1">Uncharacterized protein</fullName>
    </submittedName>
</protein>
<evidence type="ECO:0000313" key="1">
    <source>
        <dbReference type="EMBL" id="JAC75281.1"/>
    </source>
</evidence>
<proteinExistence type="predicted"/>
<accession>A0A061RXI4</accession>
<reference evidence="1" key="1">
    <citation type="submission" date="2014-05" db="EMBL/GenBank/DDBJ databases">
        <title>The transcriptome of the halophilic microalga Tetraselmis sp. GSL018 isolated from the Great Salt Lake, Utah.</title>
        <authorList>
            <person name="Jinkerson R.E."/>
            <person name="D'Adamo S."/>
            <person name="Posewitz M.C."/>
        </authorList>
    </citation>
    <scope>NUCLEOTIDE SEQUENCE</scope>
    <source>
        <strain evidence="1">GSL018</strain>
    </source>
</reference>
<dbReference type="AlphaFoldDB" id="A0A061RXI4"/>
<name>A0A061RXI4_9CHLO</name>
<dbReference type="EMBL" id="GBEZ01010389">
    <property type="protein sequence ID" value="JAC75281.1"/>
    <property type="molecule type" value="Transcribed_RNA"/>
</dbReference>
<sequence length="80" mass="9004">MLDETQLKRVSAVGSGNSGTTLKRIFCRSILELASNSWLVLKTPSRLVTPSKEFTYNIRETTLVPQVITMRFLFLLNSAL</sequence>
<gene>
    <name evidence="1" type="ORF">TSPGSL018_23537</name>
</gene>